<dbReference type="VEuPathDB" id="FungiDB:CC1G_00510"/>
<dbReference type="PANTHER" id="PTHR13774">
    <property type="entry name" value="PHENAZINE BIOSYNTHESIS PROTEIN"/>
    <property type="match status" value="1"/>
</dbReference>
<dbReference type="PANTHER" id="PTHR13774:SF17">
    <property type="entry name" value="PHENAZINE BIOSYNTHESIS-LIKE DOMAIN-CONTAINING PROTEIN"/>
    <property type="match status" value="1"/>
</dbReference>
<evidence type="ECO:0000313" key="3">
    <source>
        <dbReference type="EMBL" id="EAU92291.1"/>
    </source>
</evidence>
<evidence type="ECO:0000256" key="2">
    <source>
        <dbReference type="ARBA" id="ARBA00023235"/>
    </source>
</evidence>
<keyword evidence="4" id="KW-1185">Reference proteome</keyword>
<accession>A8N386</accession>
<dbReference type="Gene3D" id="3.10.310.10">
    <property type="entry name" value="Diaminopimelate Epimerase, Chain A, domain 1"/>
    <property type="match status" value="2"/>
</dbReference>
<dbReference type="Proteomes" id="UP000001861">
    <property type="component" value="Unassembled WGS sequence"/>
</dbReference>
<dbReference type="InterPro" id="IPR003719">
    <property type="entry name" value="Phenazine_PhzF-like"/>
</dbReference>
<dbReference type="EMBL" id="AACS02000001">
    <property type="protein sequence ID" value="EAU92291.1"/>
    <property type="molecule type" value="Genomic_DNA"/>
</dbReference>
<dbReference type="RefSeq" id="XP_001829331.1">
    <property type="nucleotide sequence ID" value="XM_001829279.1"/>
</dbReference>
<comment type="similarity">
    <text evidence="1">Belongs to the PhzF family.</text>
</comment>
<name>A8N386_COPC7</name>
<evidence type="ECO:0000256" key="1">
    <source>
        <dbReference type="ARBA" id="ARBA00008270"/>
    </source>
</evidence>
<evidence type="ECO:0008006" key="5">
    <source>
        <dbReference type="Google" id="ProtNLM"/>
    </source>
</evidence>
<proteinExistence type="inferred from homology"/>
<sequence>MVTSAPYILASAFSTKHFDGNPAAIVFIDTDVDLSILRGLSKNFNQPMGTFVKPPVQPAKGEKVVSTEIRYVTTTGLEAPVCGHATLAASKAILSLPGFSDAGIQECRFRTRTAGVISVKVLDDGFFELELPSACPEEVSREEIGRITAIVRRAFKRDLNVVGVRHGGAKYPHILMIEIEEDENLAEAVVNVGVFSETGYGINAVTSIAAKSVSDAGEQYTCRMFSPELPGGEDPVCGSMQCVLAPYWYTKKNIPSGTRIVSRQKALPTAHYHTFLYFADFVMSSLNLIWDDGSTDTLWSESYANAQWAAYITERVQANLFKGLLIQNLTEPEKKVDVILKIARRSSSEEMKSLKNEAGFYGRELVPLQGDVVPRFYGLWSADIRGVEFACLILDTCISVPITDPREAIRQAVVSASKIHSVGVSHKNLDRSPSPFYWNGKAIMFVDFSGATRHECRGAVPNVIHFCEELTAMERFVHSTIPGGAAAFTPRTAWYIPQGIWRT</sequence>
<protein>
    <recommendedName>
        <fullName evidence="5">Diaminopimelate epimerase-like protein</fullName>
    </recommendedName>
</protein>
<dbReference type="AlphaFoldDB" id="A8N386"/>
<dbReference type="GeneID" id="6005759"/>
<dbReference type="STRING" id="240176.A8N386"/>
<dbReference type="KEGG" id="cci:CC1G_00510"/>
<dbReference type="Pfam" id="PF02567">
    <property type="entry name" value="PhzC-PhzF"/>
    <property type="match status" value="1"/>
</dbReference>
<dbReference type="GO" id="GO:0005737">
    <property type="term" value="C:cytoplasm"/>
    <property type="evidence" value="ECO:0007669"/>
    <property type="project" value="TreeGrafter"/>
</dbReference>
<gene>
    <name evidence="3" type="ORF">CC1G_00510</name>
</gene>
<dbReference type="eggNOG" id="KOG3033">
    <property type="taxonomic scope" value="Eukaryota"/>
</dbReference>
<comment type="caution">
    <text evidence="3">The sequence shown here is derived from an EMBL/GenBank/DDBJ whole genome shotgun (WGS) entry which is preliminary data.</text>
</comment>
<dbReference type="OrthoDB" id="75169at2759"/>
<dbReference type="SUPFAM" id="SSF54506">
    <property type="entry name" value="Diaminopimelate epimerase-like"/>
    <property type="match status" value="1"/>
</dbReference>
<dbReference type="InParanoid" id="A8N386"/>
<evidence type="ECO:0000313" key="4">
    <source>
        <dbReference type="Proteomes" id="UP000001861"/>
    </source>
</evidence>
<reference evidence="3 4" key="1">
    <citation type="journal article" date="2010" name="Proc. Natl. Acad. Sci. U.S.A.">
        <title>Insights into evolution of multicellular fungi from the assembled chromosomes of the mushroom Coprinopsis cinerea (Coprinus cinereus).</title>
        <authorList>
            <person name="Stajich J.E."/>
            <person name="Wilke S.K."/>
            <person name="Ahren D."/>
            <person name="Au C.H."/>
            <person name="Birren B.W."/>
            <person name="Borodovsky M."/>
            <person name="Burns C."/>
            <person name="Canback B."/>
            <person name="Casselton L.A."/>
            <person name="Cheng C.K."/>
            <person name="Deng J."/>
            <person name="Dietrich F.S."/>
            <person name="Fargo D.C."/>
            <person name="Farman M.L."/>
            <person name="Gathman A.C."/>
            <person name="Goldberg J."/>
            <person name="Guigo R."/>
            <person name="Hoegger P.J."/>
            <person name="Hooker J.B."/>
            <person name="Huggins A."/>
            <person name="James T.Y."/>
            <person name="Kamada T."/>
            <person name="Kilaru S."/>
            <person name="Kodira C."/>
            <person name="Kues U."/>
            <person name="Kupfer D."/>
            <person name="Kwan H.S."/>
            <person name="Lomsadze A."/>
            <person name="Li W."/>
            <person name="Lilly W.W."/>
            <person name="Ma L.J."/>
            <person name="Mackey A.J."/>
            <person name="Manning G."/>
            <person name="Martin F."/>
            <person name="Muraguchi H."/>
            <person name="Natvig D.O."/>
            <person name="Palmerini H."/>
            <person name="Ramesh M.A."/>
            <person name="Rehmeyer C.J."/>
            <person name="Roe B.A."/>
            <person name="Shenoy N."/>
            <person name="Stanke M."/>
            <person name="Ter-Hovhannisyan V."/>
            <person name="Tunlid A."/>
            <person name="Velagapudi R."/>
            <person name="Vision T.J."/>
            <person name="Zeng Q."/>
            <person name="Zolan M.E."/>
            <person name="Pukkila P.J."/>
        </authorList>
    </citation>
    <scope>NUCLEOTIDE SEQUENCE [LARGE SCALE GENOMIC DNA]</scope>
    <source>
        <strain evidence="4">Okayama-7 / 130 / ATCC MYA-4618 / FGSC 9003</strain>
    </source>
</reference>
<organism evidence="3 4">
    <name type="scientific">Coprinopsis cinerea (strain Okayama-7 / 130 / ATCC MYA-4618 / FGSC 9003)</name>
    <name type="common">Inky cap fungus</name>
    <name type="synonym">Hormographiella aspergillata</name>
    <dbReference type="NCBI Taxonomy" id="240176"/>
    <lineage>
        <taxon>Eukaryota</taxon>
        <taxon>Fungi</taxon>
        <taxon>Dikarya</taxon>
        <taxon>Basidiomycota</taxon>
        <taxon>Agaricomycotina</taxon>
        <taxon>Agaricomycetes</taxon>
        <taxon>Agaricomycetidae</taxon>
        <taxon>Agaricales</taxon>
        <taxon>Agaricineae</taxon>
        <taxon>Psathyrellaceae</taxon>
        <taxon>Coprinopsis</taxon>
    </lineage>
</organism>
<keyword evidence="2" id="KW-0413">Isomerase</keyword>
<dbReference type="GO" id="GO:0016853">
    <property type="term" value="F:isomerase activity"/>
    <property type="evidence" value="ECO:0007669"/>
    <property type="project" value="UniProtKB-KW"/>
</dbReference>